<feature type="region of interest" description="Disordered" evidence="8">
    <location>
        <begin position="317"/>
        <end position="356"/>
    </location>
</feature>
<dbReference type="InterPro" id="IPR013194">
    <property type="entry name" value="HDAC_interact_dom"/>
</dbReference>
<dbReference type="SUPFAM" id="SSF47762">
    <property type="entry name" value="PAH2 domain"/>
    <property type="match status" value="3"/>
</dbReference>
<feature type="compositionally biased region" description="Polar residues" evidence="8">
    <location>
        <begin position="34"/>
        <end position="44"/>
    </location>
</feature>
<feature type="compositionally biased region" description="Low complexity" evidence="8">
    <location>
        <begin position="45"/>
        <end position="66"/>
    </location>
</feature>
<keyword evidence="11" id="KW-1185">Reference proteome</keyword>
<feature type="region of interest" description="Disordered" evidence="8">
    <location>
        <begin position="1"/>
        <end position="142"/>
    </location>
</feature>
<name>A0A0B7NUF7_9FUNG</name>
<dbReference type="EMBL" id="LN734014">
    <property type="protein sequence ID" value="CEP19155.1"/>
    <property type="molecule type" value="Genomic_DNA"/>
</dbReference>
<evidence type="ECO:0000256" key="2">
    <source>
        <dbReference type="ARBA" id="ARBA00022491"/>
    </source>
</evidence>
<dbReference type="Pfam" id="PF02671">
    <property type="entry name" value="PAH"/>
    <property type="match status" value="3"/>
</dbReference>
<dbReference type="InterPro" id="IPR036600">
    <property type="entry name" value="PAH_sf"/>
</dbReference>
<dbReference type="GO" id="GO:0010628">
    <property type="term" value="P:positive regulation of gene expression"/>
    <property type="evidence" value="ECO:0007669"/>
    <property type="project" value="UniProtKB-ARBA"/>
</dbReference>
<dbReference type="SMART" id="SM00761">
    <property type="entry name" value="HDAC_interact"/>
    <property type="match status" value="1"/>
</dbReference>
<reference evidence="10 11" key="1">
    <citation type="submission" date="2014-09" db="EMBL/GenBank/DDBJ databases">
        <authorList>
            <person name="Ellenberger Sabrina"/>
        </authorList>
    </citation>
    <scope>NUCLEOTIDE SEQUENCE [LARGE SCALE GENOMIC DNA]</scope>
    <source>
        <strain evidence="10 11">CBS 412.66</strain>
    </source>
</reference>
<evidence type="ECO:0000256" key="8">
    <source>
        <dbReference type="SAM" id="MobiDB-lite"/>
    </source>
</evidence>
<dbReference type="Gene3D" id="1.20.1160.11">
    <property type="entry name" value="Paired amphipathic helix"/>
    <property type="match status" value="3"/>
</dbReference>
<keyword evidence="5" id="KW-0804">Transcription</keyword>
<dbReference type="AlphaFoldDB" id="A0A0B7NUF7"/>
<dbReference type="Pfam" id="PF16879">
    <property type="entry name" value="Sin3a_C"/>
    <property type="match status" value="1"/>
</dbReference>
<feature type="compositionally biased region" description="Low complexity" evidence="8">
    <location>
        <begin position="83"/>
        <end position="105"/>
    </location>
</feature>
<sequence>MTVPNQSSQTDPRRIAVPSSSLVGAIPYGRHNHLSSQQTQTTRHQYPSSYPSLPAPAQSASHHSYSNPANTVSAAGLVTAKSNNGNGNMGNTHMPLLSSSTLGSRSRPKYSDQPQHAAAETTISGTKKSNSEASPASPTDGGYRPLNVIDALAYLDQVKGRFADNPKVYNKFLDIMKDFKSQTIDTPGVIQRVSTLFKGHPQLISGFNTFLPTGYRIECSVDPRDPNRIIVTTPNGNTTTSTTSTSEDMMKMEPQSQQHLLHQDQYYPPSASSALASYLPPQPQQAAIPQPPSIHANNTSVLPHPFNTTNRHFISAAPPIHHHLPPPPPQSSSHSSTQYTSSSPTSPVPPITEKKPPVEFNHAINYVNRIKNRFAHNPNIYKQFLEVLQTYQKEQKPIGEVFEQVRYLFNGADDLLEEFKLFLPEITSSSTPSSSSQYQQLSPPLYDTNSTSHIGFKRVSSPVKQKKNHATKKAKLYQETYLQEEEDTVSYSLFDPQRPSVSAEEIDLFDRIKKYIGNKPSYEEFLKLLNLYTQEIVDMDTLVTQVKGFLGSNKELLDAFKCTIGYEPKEPAIEKPAVSAPKPDLNKCDAVKDSPSYRIVSKEWQHQPCSGRDQMCWEVLNDEFVSHPIWASEDSGFVASKKNQYEEALHRCEEERYEYDLNIEANLNTIALLKPIANRIEHMSPEEQKFMRLEPGLGGPTVSIYERIIRKIYDDERGSEIIDMLYRKPANVVPIVLKRLEIKDREWRRAQREWNKIWRDIDMKNFYRSLDYQGATFKMNDRKAMTNKGLIAEIEALQKEKPTELVQFQHEFQDDALFKDIARLVCSFMDKQTGFTKVDKQKVRKFLRLFVSMFFHVQGTLPAETYVEQDDVNEQEEDENKGDESDSTQNDSVSPGKRATSEDDHGKLLRGVFKRTASTPTILATAETDAASVEDEVVVPGDVSMGQADNHLDLFAVAAAATAPEIINQKRIYSFFCNSQYYCLFRLYLVIYERLHKMKSISNANDAGPGKKLNQTAVDLDLVPNRFEDIDLSQGFYQTLMDMIDNYFEGEIDQATFEENVRYVFGIDAYVIFTIDKTIQSLIKQIQNVSIDKKSNELFQLFTQDQQAADQSSARTLSAYRTMVEDILESDENLYKISFDTDTHTAHMQLLDRENGASLPSTEQEMYEDYLASYVDWMNDTEGINKNLRASSLQDKQLDRIHVKSQLRYKIQPKSYHMYYIIGSEDILHKSVAIDQDVDAGNRHKQNWNQWLSSQGNEDLNDATRRLFS</sequence>
<evidence type="ECO:0000256" key="4">
    <source>
        <dbReference type="ARBA" id="ARBA00023015"/>
    </source>
</evidence>
<evidence type="ECO:0000256" key="7">
    <source>
        <dbReference type="PROSITE-ProRule" id="PRU00810"/>
    </source>
</evidence>
<dbReference type="OrthoDB" id="10265969at2759"/>
<dbReference type="Pfam" id="PF08295">
    <property type="entry name" value="Sin3_corepress"/>
    <property type="match status" value="1"/>
</dbReference>
<keyword evidence="2" id="KW-0678">Repressor</keyword>
<dbReference type="FunFam" id="1.20.1160.11:FF:000003">
    <property type="entry name" value="Paired amphipathic helix SIN3-like protein"/>
    <property type="match status" value="1"/>
</dbReference>
<dbReference type="GO" id="GO:0003714">
    <property type="term" value="F:transcription corepressor activity"/>
    <property type="evidence" value="ECO:0007669"/>
    <property type="project" value="InterPro"/>
</dbReference>
<feature type="compositionally biased region" description="Low complexity" evidence="8">
    <location>
        <begin position="271"/>
        <end position="288"/>
    </location>
</feature>
<dbReference type="PANTHER" id="PTHR12346:SF0">
    <property type="entry name" value="SIN3A, ISOFORM G"/>
    <property type="match status" value="1"/>
</dbReference>
<dbReference type="PROSITE" id="PS51477">
    <property type="entry name" value="PAH"/>
    <property type="match status" value="2"/>
</dbReference>
<feature type="domain" description="Histone deacetylase interacting" evidence="9">
    <location>
        <begin position="587"/>
        <end position="690"/>
    </location>
</feature>
<evidence type="ECO:0000259" key="9">
    <source>
        <dbReference type="SMART" id="SM00761"/>
    </source>
</evidence>
<proteinExistence type="predicted"/>
<dbReference type="InterPro" id="IPR031693">
    <property type="entry name" value="Sin3_C"/>
</dbReference>
<feature type="region of interest" description="Disordered" evidence="8">
    <location>
        <begin position="271"/>
        <end position="297"/>
    </location>
</feature>
<dbReference type="GO" id="GO:0033698">
    <property type="term" value="C:Rpd3L complex"/>
    <property type="evidence" value="ECO:0007669"/>
    <property type="project" value="UniProtKB-ARBA"/>
</dbReference>
<evidence type="ECO:0000256" key="3">
    <source>
        <dbReference type="ARBA" id="ARBA00022737"/>
    </source>
</evidence>
<dbReference type="PANTHER" id="PTHR12346">
    <property type="entry name" value="SIN3B-RELATED"/>
    <property type="match status" value="1"/>
</dbReference>
<dbReference type="FunFam" id="1.20.1160.11:FF:000002">
    <property type="entry name" value="Paired amphipathic helix protein SIN3"/>
    <property type="match status" value="1"/>
</dbReference>
<feature type="region of interest" description="Disordered" evidence="8">
    <location>
        <begin position="871"/>
        <end position="903"/>
    </location>
</feature>
<organism evidence="10 11">
    <name type="scientific">Parasitella parasitica</name>
    <dbReference type="NCBI Taxonomy" id="35722"/>
    <lineage>
        <taxon>Eukaryota</taxon>
        <taxon>Fungi</taxon>
        <taxon>Fungi incertae sedis</taxon>
        <taxon>Mucoromycota</taxon>
        <taxon>Mucoromycotina</taxon>
        <taxon>Mucoromycetes</taxon>
        <taxon>Mucorales</taxon>
        <taxon>Mucorineae</taxon>
        <taxon>Mucoraceae</taxon>
        <taxon>Parasitella</taxon>
    </lineage>
</organism>
<dbReference type="InterPro" id="IPR039774">
    <property type="entry name" value="Sin3-like"/>
</dbReference>
<keyword evidence="4" id="KW-0805">Transcription regulation</keyword>
<evidence type="ECO:0000313" key="10">
    <source>
        <dbReference type="EMBL" id="CEP19155.1"/>
    </source>
</evidence>
<evidence type="ECO:0000256" key="6">
    <source>
        <dbReference type="ARBA" id="ARBA00023242"/>
    </source>
</evidence>
<feature type="compositionally biased region" description="Low complexity" evidence="8">
    <location>
        <begin position="331"/>
        <end position="345"/>
    </location>
</feature>
<accession>A0A0B7NUF7</accession>
<dbReference type="STRING" id="35722.A0A0B7NUF7"/>
<comment type="subcellular location">
    <subcellularLocation>
        <location evidence="1 7">Nucleus</location>
    </subcellularLocation>
</comment>
<dbReference type="Proteomes" id="UP000054107">
    <property type="component" value="Unassembled WGS sequence"/>
</dbReference>
<feature type="compositionally biased region" description="Polar residues" evidence="8">
    <location>
        <begin position="1"/>
        <end position="10"/>
    </location>
</feature>
<dbReference type="GO" id="GO:0000122">
    <property type="term" value="P:negative regulation of transcription by RNA polymerase II"/>
    <property type="evidence" value="ECO:0007669"/>
    <property type="project" value="TreeGrafter"/>
</dbReference>
<protein>
    <recommendedName>
        <fullName evidence="9">Histone deacetylase interacting domain-containing protein</fullName>
    </recommendedName>
</protein>
<dbReference type="InterPro" id="IPR003822">
    <property type="entry name" value="PAH"/>
</dbReference>
<feature type="compositionally biased region" description="Polar residues" evidence="8">
    <location>
        <begin position="121"/>
        <end position="137"/>
    </location>
</feature>
<evidence type="ECO:0000256" key="5">
    <source>
        <dbReference type="ARBA" id="ARBA00023163"/>
    </source>
</evidence>
<feature type="region of interest" description="Disordered" evidence="8">
    <location>
        <begin position="226"/>
        <end position="249"/>
    </location>
</feature>
<feature type="compositionally biased region" description="Acidic residues" evidence="8">
    <location>
        <begin position="871"/>
        <end position="881"/>
    </location>
</feature>
<gene>
    <name evidence="10" type="primary">PARPA_13467.1 scaffold 46870</name>
</gene>
<keyword evidence="6 7" id="KW-0539">Nucleus</keyword>
<evidence type="ECO:0000256" key="1">
    <source>
        <dbReference type="ARBA" id="ARBA00004123"/>
    </source>
</evidence>
<keyword evidence="3" id="KW-0677">Repeat</keyword>
<evidence type="ECO:0000313" key="11">
    <source>
        <dbReference type="Proteomes" id="UP000054107"/>
    </source>
</evidence>
<dbReference type="FunFam" id="1.20.1160.11:FF:000001">
    <property type="entry name" value="Paired amphipathic helix protein Sin3"/>
    <property type="match status" value="1"/>
</dbReference>